<dbReference type="AlphaFoldDB" id="A0A072U312"/>
<sequence>MGRKPGPKPSKTKDAVLSLPAANALPSERVEQQASNENINPMEVLESELGNPHPMSSPLKKHLNSSVAGVETGAVGKEPQEQTTLVSKHQKKYATLAKKMSKYRNGSVRRSERIRSGVVKVKSTNSKQGVECVVDMTVSDSEKDESDAQTEQVLPQPNPTDTQTEPVQVLPQENRQTEPVQVLPQENPQTEPVQVLLRENTQNEQAEMEQLLFEPESELELNPAENVSEKSVDVKVDYALQKIDALYKMIELLTAKVDGNAGLYEAPSMALGYRSMYIDSQKKLEALSNENEQLKGQLEVYEKVLDKMKDVVNQQLSNVAKTAEAAVISLNQEIDNASAGKRKRIEG</sequence>
<dbReference type="KEGG" id="mtr:25499114"/>
<reference evidence="3 6" key="2">
    <citation type="journal article" date="2014" name="BMC Genomics">
        <title>An improved genome release (version Mt4.0) for the model legume Medicago truncatula.</title>
        <authorList>
            <person name="Tang H."/>
            <person name="Krishnakumar V."/>
            <person name="Bidwell S."/>
            <person name="Rosen B."/>
            <person name="Chan A."/>
            <person name="Zhou S."/>
            <person name="Gentzbittel L."/>
            <person name="Childs K.L."/>
            <person name="Yandell M."/>
            <person name="Gundlach H."/>
            <person name="Mayer K.F."/>
            <person name="Schwartz D.C."/>
            <person name="Town C.D."/>
        </authorList>
    </citation>
    <scope>GENOME REANNOTATION</scope>
    <source>
        <strain evidence="3">A17</strain>
        <strain evidence="5 6">cv. Jemalong A17</strain>
    </source>
</reference>
<dbReference type="EnsemblPlants" id="KEH23756">
    <property type="protein sequence ID" value="KEH23756"/>
    <property type="gene ID" value="MTR_7g094840"/>
</dbReference>
<evidence type="ECO:0000313" key="6">
    <source>
        <dbReference type="Proteomes" id="UP000002051"/>
    </source>
</evidence>
<reference evidence="4" key="4">
    <citation type="journal article" date="2018" name="Nat. Plants">
        <title>Whole-genome landscape of Medicago truncatula symbiotic genes.</title>
        <authorList>
            <person name="Pecrix Y."/>
            <person name="Gamas P."/>
            <person name="Carrere S."/>
        </authorList>
    </citation>
    <scope>NUCLEOTIDE SEQUENCE</scope>
    <source>
        <tissue evidence="4">Leaves</tissue>
    </source>
</reference>
<evidence type="ECO:0000256" key="1">
    <source>
        <dbReference type="SAM" id="Coils"/>
    </source>
</evidence>
<dbReference type="PANTHER" id="PTHR38936:SF1">
    <property type="entry name" value="DUF641 DOMAIN-CONTAINING PROTEIN"/>
    <property type="match status" value="1"/>
</dbReference>
<protein>
    <submittedName>
        <fullName evidence="3 5">Uncharacterized protein</fullName>
    </submittedName>
</protein>
<dbReference type="Proteomes" id="UP000265566">
    <property type="component" value="Chromosome 7"/>
</dbReference>
<dbReference type="EMBL" id="CM001223">
    <property type="protein sequence ID" value="KEH23756.1"/>
    <property type="molecule type" value="Genomic_DNA"/>
</dbReference>
<reference evidence="5" key="3">
    <citation type="submission" date="2015-04" db="UniProtKB">
        <authorList>
            <consortium name="EnsemblPlants"/>
        </authorList>
    </citation>
    <scope>IDENTIFICATION</scope>
    <source>
        <strain evidence="5">cv. Jemalong A17</strain>
    </source>
</reference>
<dbReference type="Proteomes" id="UP000002051">
    <property type="component" value="Unassembled WGS sequence"/>
</dbReference>
<dbReference type="OrthoDB" id="1937314at2759"/>
<proteinExistence type="predicted"/>
<organism evidence="3 6">
    <name type="scientific">Medicago truncatula</name>
    <name type="common">Barrel medic</name>
    <name type="synonym">Medicago tribuloides</name>
    <dbReference type="NCBI Taxonomy" id="3880"/>
    <lineage>
        <taxon>Eukaryota</taxon>
        <taxon>Viridiplantae</taxon>
        <taxon>Streptophyta</taxon>
        <taxon>Embryophyta</taxon>
        <taxon>Tracheophyta</taxon>
        <taxon>Spermatophyta</taxon>
        <taxon>Magnoliopsida</taxon>
        <taxon>eudicotyledons</taxon>
        <taxon>Gunneridae</taxon>
        <taxon>Pentapetalae</taxon>
        <taxon>rosids</taxon>
        <taxon>fabids</taxon>
        <taxon>Fabales</taxon>
        <taxon>Fabaceae</taxon>
        <taxon>Papilionoideae</taxon>
        <taxon>50 kb inversion clade</taxon>
        <taxon>NPAAA clade</taxon>
        <taxon>Hologalegina</taxon>
        <taxon>IRL clade</taxon>
        <taxon>Trifolieae</taxon>
        <taxon>Medicago</taxon>
    </lineage>
</organism>
<keyword evidence="1" id="KW-0175">Coiled coil</keyword>
<dbReference type="EMBL" id="PSQE01000007">
    <property type="protein sequence ID" value="RHN48070.1"/>
    <property type="molecule type" value="Genomic_DNA"/>
</dbReference>
<evidence type="ECO:0000313" key="4">
    <source>
        <dbReference type="EMBL" id="RHN48070.1"/>
    </source>
</evidence>
<reference evidence="3 6" key="1">
    <citation type="journal article" date="2011" name="Nature">
        <title>The Medicago genome provides insight into the evolution of rhizobial symbioses.</title>
        <authorList>
            <person name="Young N.D."/>
            <person name="Debelle F."/>
            <person name="Oldroyd G.E."/>
            <person name="Geurts R."/>
            <person name="Cannon S.B."/>
            <person name="Udvardi M.K."/>
            <person name="Benedito V.A."/>
            <person name="Mayer K.F."/>
            <person name="Gouzy J."/>
            <person name="Schoof H."/>
            <person name="Van de Peer Y."/>
            <person name="Proost S."/>
            <person name="Cook D.R."/>
            <person name="Meyers B.C."/>
            <person name="Spannagl M."/>
            <person name="Cheung F."/>
            <person name="De Mita S."/>
            <person name="Krishnakumar V."/>
            <person name="Gundlach H."/>
            <person name="Zhou S."/>
            <person name="Mudge J."/>
            <person name="Bharti A.K."/>
            <person name="Murray J.D."/>
            <person name="Naoumkina M.A."/>
            <person name="Rosen B."/>
            <person name="Silverstein K.A."/>
            <person name="Tang H."/>
            <person name="Rombauts S."/>
            <person name="Zhao P.X."/>
            <person name="Zhou P."/>
            <person name="Barbe V."/>
            <person name="Bardou P."/>
            <person name="Bechner M."/>
            <person name="Bellec A."/>
            <person name="Berger A."/>
            <person name="Berges H."/>
            <person name="Bidwell S."/>
            <person name="Bisseling T."/>
            <person name="Choisne N."/>
            <person name="Couloux A."/>
            <person name="Denny R."/>
            <person name="Deshpande S."/>
            <person name="Dai X."/>
            <person name="Doyle J.J."/>
            <person name="Dudez A.M."/>
            <person name="Farmer A.D."/>
            <person name="Fouteau S."/>
            <person name="Franken C."/>
            <person name="Gibelin C."/>
            <person name="Gish J."/>
            <person name="Goldstein S."/>
            <person name="Gonzalez A.J."/>
            <person name="Green P.J."/>
            <person name="Hallab A."/>
            <person name="Hartog M."/>
            <person name="Hua A."/>
            <person name="Humphray S.J."/>
            <person name="Jeong D.H."/>
            <person name="Jing Y."/>
            <person name="Jocker A."/>
            <person name="Kenton S.M."/>
            <person name="Kim D.J."/>
            <person name="Klee K."/>
            <person name="Lai H."/>
            <person name="Lang C."/>
            <person name="Lin S."/>
            <person name="Macmil S.L."/>
            <person name="Magdelenat G."/>
            <person name="Matthews L."/>
            <person name="McCorrison J."/>
            <person name="Monaghan E.L."/>
            <person name="Mun J.H."/>
            <person name="Najar F.Z."/>
            <person name="Nicholson C."/>
            <person name="Noirot C."/>
            <person name="O'Bleness M."/>
            <person name="Paule C.R."/>
            <person name="Poulain J."/>
            <person name="Prion F."/>
            <person name="Qin B."/>
            <person name="Qu C."/>
            <person name="Retzel E.F."/>
            <person name="Riddle C."/>
            <person name="Sallet E."/>
            <person name="Samain S."/>
            <person name="Samson N."/>
            <person name="Sanders I."/>
            <person name="Saurat O."/>
            <person name="Scarpelli C."/>
            <person name="Schiex T."/>
            <person name="Segurens B."/>
            <person name="Severin A.J."/>
            <person name="Sherrier D.J."/>
            <person name="Shi R."/>
            <person name="Sims S."/>
            <person name="Singer S.R."/>
            <person name="Sinharoy S."/>
            <person name="Sterck L."/>
            <person name="Viollet A."/>
            <person name="Wang B.B."/>
            <person name="Wang K."/>
            <person name="Wang M."/>
            <person name="Wang X."/>
            <person name="Warfsmann J."/>
            <person name="Weissenbach J."/>
            <person name="White D.D."/>
            <person name="White J.D."/>
            <person name="Wiley G.B."/>
            <person name="Wincker P."/>
            <person name="Xing Y."/>
            <person name="Yang L."/>
            <person name="Yao Z."/>
            <person name="Ying F."/>
            <person name="Zhai J."/>
            <person name="Zhou L."/>
            <person name="Zuber A."/>
            <person name="Denarie J."/>
            <person name="Dixon R.A."/>
            <person name="May G.D."/>
            <person name="Schwartz D.C."/>
            <person name="Rogers J."/>
            <person name="Quetier F."/>
            <person name="Town C.D."/>
            <person name="Roe B.A."/>
        </authorList>
    </citation>
    <scope>NUCLEOTIDE SEQUENCE [LARGE SCALE GENOMIC DNA]</scope>
    <source>
        <strain evidence="3">A17</strain>
        <strain evidence="5 6">cv. Jemalong A17</strain>
    </source>
</reference>
<feature type="compositionally biased region" description="Polar residues" evidence="2">
    <location>
        <begin position="149"/>
        <end position="192"/>
    </location>
</feature>
<dbReference type="PANTHER" id="PTHR38936">
    <property type="entry name" value="TITIN-LIKE ISOFORM X2"/>
    <property type="match status" value="1"/>
</dbReference>
<name>A0A072U312_MEDTR</name>
<evidence type="ECO:0000313" key="3">
    <source>
        <dbReference type="EMBL" id="KEH23756.1"/>
    </source>
</evidence>
<feature type="region of interest" description="Disordered" evidence="2">
    <location>
        <begin position="1"/>
        <end position="42"/>
    </location>
</feature>
<keyword evidence="6" id="KW-1185">Reference proteome</keyword>
<feature type="region of interest" description="Disordered" evidence="2">
    <location>
        <begin position="97"/>
        <end position="192"/>
    </location>
</feature>
<evidence type="ECO:0000256" key="2">
    <source>
        <dbReference type="SAM" id="MobiDB-lite"/>
    </source>
</evidence>
<accession>A0A072U312</accession>
<gene>
    <name evidence="5" type="primary">25499114</name>
    <name evidence="3" type="ordered locus">MTR_7g094840</name>
    <name evidence="4" type="ORF">MtrunA17_Chr7g0259791</name>
</gene>
<evidence type="ECO:0000313" key="5">
    <source>
        <dbReference type="EnsemblPlants" id="KEH23756"/>
    </source>
</evidence>
<feature type="coiled-coil region" evidence="1">
    <location>
        <begin position="277"/>
        <end position="333"/>
    </location>
</feature>
<dbReference type="Gramene" id="rna42742">
    <property type="protein sequence ID" value="RHN48070.1"/>
    <property type="gene ID" value="gene42742"/>
</dbReference>
<feature type="region of interest" description="Disordered" evidence="2">
    <location>
        <begin position="47"/>
        <end position="66"/>
    </location>
</feature>
<dbReference type="ExpressionAtlas" id="A0A072U312">
    <property type="expression patterns" value="differential"/>
</dbReference>